<organism evidence="2 3">
    <name type="scientific">Xanthomonas boreopolis</name>
    <dbReference type="NCBI Taxonomy" id="86183"/>
    <lineage>
        <taxon>Bacteria</taxon>
        <taxon>Pseudomonadati</taxon>
        <taxon>Pseudomonadota</taxon>
        <taxon>Gammaproteobacteria</taxon>
        <taxon>Lysobacterales</taxon>
        <taxon>Lysobacteraceae</taxon>
        <taxon>Xanthomonas</taxon>
    </lineage>
</organism>
<dbReference type="Proteomes" id="UP000623958">
    <property type="component" value="Unassembled WGS sequence"/>
</dbReference>
<reference evidence="2" key="1">
    <citation type="journal article" date="2014" name="Int. J. Syst. Evol. Microbiol.">
        <title>Complete genome sequence of Corynebacterium casei LMG S-19264T (=DSM 44701T), isolated from a smear-ripened cheese.</title>
        <authorList>
            <consortium name="US DOE Joint Genome Institute (JGI-PGF)"/>
            <person name="Walter F."/>
            <person name="Albersmeier A."/>
            <person name="Kalinowski J."/>
            <person name="Ruckert C."/>
        </authorList>
    </citation>
    <scope>NUCLEOTIDE SEQUENCE</scope>
    <source>
        <strain evidence="2">JCM 13306</strain>
    </source>
</reference>
<keyword evidence="1" id="KW-1133">Transmembrane helix</keyword>
<gene>
    <name evidence="2" type="ORF">GCM10009090_24460</name>
</gene>
<dbReference type="EMBL" id="BNBA01000019">
    <property type="protein sequence ID" value="GHH55751.1"/>
    <property type="molecule type" value="Genomic_DNA"/>
</dbReference>
<dbReference type="RefSeq" id="WP_177497861.1">
    <property type="nucleotide sequence ID" value="NZ_BNBA01000019.1"/>
</dbReference>
<dbReference type="AlphaFoldDB" id="A0A919F8T0"/>
<keyword evidence="3" id="KW-1185">Reference proteome</keyword>
<accession>A0A919F8T0</accession>
<name>A0A919F8T0_9XANT</name>
<comment type="caution">
    <text evidence="2">The sequence shown here is derived from an EMBL/GenBank/DDBJ whole genome shotgun (WGS) entry which is preliminary data.</text>
</comment>
<reference evidence="2" key="2">
    <citation type="submission" date="2020-09" db="EMBL/GenBank/DDBJ databases">
        <authorList>
            <person name="Sun Q."/>
            <person name="Ohkuma M."/>
        </authorList>
    </citation>
    <scope>NUCLEOTIDE SEQUENCE</scope>
    <source>
        <strain evidence="2">JCM 13306</strain>
    </source>
</reference>
<evidence type="ECO:0000256" key="1">
    <source>
        <dbReference type="SAM" id="Phobius"/>
    </source>
</evidence>
<sequence length="58" mass="6100">MKTSATDAPAQASTVTRLLSAAERQAQQRRAARRTAWAVGLVALAIYAGFILSGVIGR</sequence>
<evidence type="ECO:0000313" key="3">
    <source>
        <dbReference type="Proteomes" id="UP000623958"/>
    </source>
</evidence>
<evidence type="ECO:0000313" key="2">
    <source>
        <dbReference type="EMBL" id="GHH55751.1"/>
    </source>
</evidence>
<keyword evidence="1" id="KW-0472">Membrane</keyword>
<protein>
    <submittedName>
        <fullName evidence="2">Uncharacterized protein</fullName>
    </submittedName>
</protein>
<feature type="transmembrane region" description="Helical" evidence="1">
    <location>
        <begin position="36"/>
        <end position="56"/>
    </location>
</feature>
<proteinExistence type="predicted"/>
<keyword evidence="1" id="KW-0812">Transmembrane</keyword>